<dbReference type="PATRIC" id="fig|1120926.3.peg.4206"/>
<dbReference type="EMBL" id="APPN01000083">
    <property type="protein sequence ID" value="ENV31948.1"/>
    <property type="molecule type" value="Genomic_DNA"/>
</dbReference>
<evidence type="ECO:0000313" key="3">
    <source>
        <dbReference type="Proteomes" id="UP000013117"/>
    </source>
</evidence>
<accession>N8ZJM7</accession>
<proteinExistence type="predicted"/>
<sequence>MYRNIMLSAVKYNPTHDENEEDQFEVSNDDDLDDDFIDDE</sequence>
<dbReference type="Proteomes" id="UP000013117">
    <property type="component" value="Unassembled WGS sequence"/>
</dbReference>
<dbReference type="HOGENOM" id="CLU_3283320_0_0_6"/>
<dbReference type="GeneID" id="84212019"/>
<name>N8ZJM7_9GAMM</name>
<organism evidence="2 3">
    <name type="scientific">Acinetobacter gerneri DSM 14967 = CIP 107464 = MTCC 9824</name>
    <dbReference type="NCBI Taxonomy" id="1120926"/>
    <lineage>
        <taxon>Bacteria</taxon>
        <taxon>Pseudomonadati</taxon>
        <taxon>Pseudomonadota</taxon>
        <taxon>Gammaproteobacteria</taxon>
        <taxon>Moraxellales</taxon>
        <taxon>Moraxellaceae</taxon>
        <taxon>Acinetobacter</taxon>
    </lineage>
</organism>
<dbReference type="AlphaFoldDB" id="N8ZJM7"/>
<reference evidence="2 3" key="1">
    <citation type="submission" date="2013-02" db="EMBL/GenBank/DDBJ databases">
        <title>The Genome Sequence of Acinetobacter gerneri CIP 107464.</title>
        <authorList>
            <consortium name="The Broad Institute Genome Sequencing Platform"/>
            <consortium name="The Broad Institute Genome Sequencing Center for Infectious Disease"/>
            <person name="Cerqueira G."/>
            <person name="Feldgarden M."/>
            <person name="Courvalin P."/>
            <person name="Perichon B."/>
            <person name="Grillot-Courvalin C."/>
            <person name="Clermont D."/>
            <person name="Rocha E."/>
            <person name="Yoon E.-J."/>
            <person name="Nemec A."/>
            <person name="Walker B."/>
            <person name="Young S.K."/>
            <person name="Zeng Q."/>
            <person name="Gargeya S."/>
            <person name="Fitzgerald M."/>
            <person name="Haas B."/>
            <person name="Abouelleil A."/>
            <person name="Alvarado L."/>
            <person name="Arachchi H.M."/>
            <person name="Berlin A.M."/>
            <person name="Chapman S.B."/>
            <person name="Dewar J."/>
            <person name="Goldberg J."/>
            <person name="Griggs A."/>
            <person name="Gujja S."/>
            <person name="Hansen M."/>
            <person name="Howarth C."/>
            <person name="Imamovic A."/>
            <person name="Larimer J."/>
            <person name="McCowan C."/>
            <person name="Murphy C."/>
            <person name="Neiman D."/>
            <person name="Pearson M."/>
            <person name="Priest M."/>
            <person name="Roberts A."/>
            <person name="Saif S."/>
            <person name="Shea T."/>
            <person name="Sisk P."/>
            <person name="Sykes S."/>
            <person name="Wortman J."/>
            <person name="Nusbaum C."/>
            <person name="Birren B."/>
        </authorList>
    </citation>
    <scope>NUCLEOTIDE SEQUENCE [LARGE SCALE GENOMIC DNA]</scope>
    <source>
        <strain evidence="2 3">CIP 107464</strain>
    </source>
</reference>
<feature type="compositionally biased region" description="Acidic residues" evidence="1">
    <location>
        <begin position="18"/>
        <end position="40"/>
    </location>
</feature>
<protein>
    <submittedName>
        <fullName evidence="2">Uncharacterized protein</fullName>
    </submittedName>
</protein>
<feature type="region of interest" description="Disordered" evidence="1">
    <location>
        <begin position="1"/>
        <end position="40"/>
    </location>
</feature>
<keyword evidence="3" id="KW-1185">Reference proteome</keyword>
<comment type="caution">
    <text evidence="2">The sequence shown here is derived from an EMBL/GenBank/DDBJ whole genome shotgun (WGS) entry which is preliminary data.</text>
</comment>
<gene>
    <name evidence="2" type="ORF">F960_04317</name>
</gene>
<evidence type="ECO:0000313" key="2">
    <source>
        <dbReference type="EMBL" id="ENV31948.1"/>
    </source>
</evidence>
<evidence type="ECO:0000256" key="1">
    <source>
        <dbReference type="SAM" id="MobiDB-lite"/>
    </source>
</evidence>
<dbReference type="STRING" id="202952.GCA_000747725_00882"/>
<dbReference type="RefSeq" id="WP_004870304.1">
    <property type="nucleotide sequence ID" value="NZ_ASYY01000115.1"/>
</dbReference>